<dbReference type="SUPFAM" id="SSF53041">
    <property type="entry name" value="Resolvase-like"/>
    <property type="match status" value="1"/>
</dbReference>
<dbReference type="InterPro" id="IPR036162">
    <property type="entry name" value="Resolvase-like_N_sf"/>
</dbReference>
<protein>
    <recommendedName>
        <fullName evidence="2">Recombinase family protein</fullName>
    </recommendedName>
</protein>
<name>A0A6N2VQF2_9FIRM</name>
<dbReference type="AlphaFoldDB" id="A0A6N2VQF2"/>
<dbReference type="GO" id="GO:0003677">
    <property type="term" value="F:DNA binding"/>
    <property type="evidence" value="ECO:0007669"/>
    <property type="project" value="InterPro"/>
</dbReference>
<evidence type="ECO:0008006" key="2">
    <source>
        <dbReference type="Google" id="ProtNLM"/>
    </source>
</evidence>
<gene>
    <name evidence="1" type="ORF">CNLFYP112_00522</name>
</gene>
<dbReference type="GO" id="GO:0000150">
    <property type="term" value="F:DNA strand exchange activity"/>
    <property type="evidence" value="ECO:0007669"/>
    <property type="project" value="InterPro"/>
</dbReference>
<sequence>MEYANKKKQVDIVILDFSILDTRATVHGETGTFICDLVVQILAYLTDAERKKNLEAQKMGIVAKKERGEWEEYGRPRLISRECFANEYQKVKKNQMTEKELQEKLGISMSTFRRYKKEMLAG</sequence>
<organism evidence="1">
    <name type="scientific">[Clostridium] nexile</name>
    <dbReference type="NCBI Taxonomy" id="29361"/>
    <lineage>
        <taxon>Bacteria</taxon>
        <taxon>Bacillati</taxon>
        <taxon>Bacillota</taxon>
        <taxon>Clostridia</taxon>
        <taxon>Lachnospirales</taxon>
        <taxon>Lachnospiraceae</taxon>
        <taxon>Tyzzerella</taxon>
    </lineage>
</organism>
<reference evidence="1" key="1">
    <citation type="submission" date="2019-11" db="EMBL/GenBank/DDBJ databases">
        <authorList>
            <person name="Feng L."/>
        </authorList>
    </citation>
    <scope>NUCLEOTIDE SEQUENCE</scope>
    <source>
        <strain evidence="1">CnexileLFYP112</strain>
    </source>
</reference>
<accession>A0A6N2VQF2</accession>
<evidence type="ECO:0000313" key="1">
    <source>
        <dbReference type="EMBL" id="VYT32715.1"/>
    </source>
</evidence>
<dbReference type="EMBL" id="CACRTG010000034">
    <property type="protein sequence ID" value="VYT32715.1"/>
    <property type="molecule type" value="Genomic_DNA"/>
</dbReference>
<proteinExistence type="predicted"/>